<evidence type="ECO:0000313" key="4">
    <source>
        <dbReference type="Proteomes" id="UP001597427"/>
    </source>
</evidence>
<feature type="transmembrane region" description="Helical" evidence="1">
    <location>
        <begin position="220"/>
        <end position="240"/>
    </location>
</feature>
<name>A0ABW5TLK4_9ENTE</name>
<dbReference type="Pfam" id="PF03703">
    <property type="entry name" value="bPH_2"/>
    <property type="match status" value="2"/>
</dbReference>
<proteinExistence type="predicted"/>
<dbReference type="EMBL" id="JBHUMO010000072">
    <property type="protein sequence ID" value="MFD2729964.1"/>
    <property type="molecule type" value="Genomic_DNA"/>
</dbReference>
<gene>
    <name evidence="3" type="ORF">ACFSR0_11325</name>
</gene>
<feature type="transmembrane region" description="Helical" evidence="1">
    <location>
        <begin position="353"/>
        <end position="372"/>
    </location>
</feature>
<dbReference type="PIRSF" id="PIRSF026631">
    <property type="entry name" value="UCP026631"/>
    <property type="match status" value="1"/>
</dbReference>
<feature type="transmembrane region" description="Helical" evidence="1">
    <location>
        <begin position="378"/>
        <end position="396"/>
    </location>
</feature>
<dbReference type="InterPro" id="IPR014529">
    <property type="entry name" value="UCP026631"/>
</dbReference>
<feature type="transmembrane region" description="Helical" evidence="1">
    <location>
        <begin position="43"/>
        <end position="63"/>
    </location>
</feature>
<feature type="domain" description="YdbS-like PH" evidence="2">
    <location>
        <begin position="247"/>
        <end position="319"/>
    </location>
</feature>
<organism evidence="3 4">
    <name type="scientific">Enterococcus camelliae</name>
    <dbReference type="NCBI Taxonomy" id="453959"/>
    <lineage>
        <taxon>Bacteria</taxon>
        <taxon>Bacillati</taxon>
        <taxon>Bacillota</taxon>
        <taxon>Bacilli</taxon>
        <taxon>Lactobacillales</taxon>
        <taxon>Enterococcaceae</taxon>
        <taxon>Enterococcus</taxon>
    </lineage>
</organism>
<keyword evidence="1" id="KW-0812">Transmembrane</keyword>
<dbReference type="Proteomes" id="UP001597427">
    <property type="component" value="Unassembled WGS sequence"/>
</dbReference>
<dbReference type="PANTHER" id="PTHR34473:SF2">
    <property type="entry name" value="UPF0699 TRANSMEMBRANE PROTEIN YDBT"/>
    <property type="match status" value="1"/>
</dbReference>
<reference evidence="4" key="1">
    <citation type="journal article" date="2019" name="Int. J. Syst. Evol. Microbiol.">
        <title>The Global Catalogue of Microorganisms (GCM) 10K type strain sequencing project: providing services to taxonomists for standard genome sequencing and annotation.</title>
        <authorList>
            <consortium name="The Broad Institute Genomics Platform"/>
            <consortium name="The Broad Institute Genome Sequencing Center for Infectious Disease"/>
            <person name="Wu L."/>
            <person name="Ma J."/>
        </authorList>
    </citation>
    <scope>NUCLEOTIDE SEQUENCE [LARGE SCALE GENOMIC DNA]</scope>
    <source>
        <strain evidence="4">TISTR 932</strain>
    </source>
</reference>
<dbReference type="PANTHER" id="PTHR34473">
    <property type="entry name" value="UPF0699 TRANSMEMBRANE PROTEIN YDBS"/>
    <property type="match status" value="1"/>
</dbReference>
<dbReference type="RefSeq" id="WP_379982799.1">
    <property type="nucleotide sequence ID" value="NZ_JBHUMO010000072.1"/>
</dbReference>
<sequence length="497" mass="57809">MSEAKHFHPLALPILFFSRIKKWWLILLPLFPRLTTGDWRSLWILFALFLLNGGSAFLSYWFYRYQLTGDHLEITQGLFVKKRRLIPYERIQSIHQRQWFFLKPFHLVQLTVDTASGGPSEAEANLLAVPESLLLELEHCRTTGKEEVPNSLTSKPEPATEQLSSLVYEVTNRDIFLFSFTDLGLIPLFLAALSFVNQIIPENWMARATNEGELLLRSSWILFSVASILLLVCLMLASLIKQFVLFYRFRVTRSAQELHIESGLFERRTTIVPISKIQQIKLNQQFLRQILGLATVQIILAGEQDKEDTLSGKLYLLPIISQKLVYRTLSELLPEYQMTEPTLQYVTAKQRPLLWYFWRWPLVILTPTILLIGLFFHWFAFIPTCLLIFFLITGIYQRNLQAFASHEKQCIIQTAHFLTKELSFIEHRRLQTFSVESSRWLFPKKRGHVTVTTLAGSSPETLTLRFLSLHDIERLQSFYTQSTTRHDVTIVSPIQKS</sequence>
<keyword evidence="1" id="KW-0472">Membrane</keyword>
<evidence type="ECO:0000313" key="3">
    <source>
        <dbReference type="EMBL" id="MFD2729964.1"/>
    </source>
</evidence>
<keyword evidence="1" id="KW-1133">Transmembrane helix</keyword>
<feature type="domain" description="YdbS-like PH" evidence="2">
    <location>
        <begin position="60"/>
        <end position="131"/>
    </location>
</feature>
<keyword evidence="4" id="KW-1185">Reference proteome</keyword>
<evidence type="ECO:0000256" key="1">
    <source>
        <dbReference type="SAM" id="Phobius"/>
    </source>
</evidence>
<evidence type="ECO:0000259" key="2">
    <source>
        <dbReference type="Pfam" id="PF03703"/>
    </source>
</evidence>
<accession>A0ABW5TLK4</accession>
<feature type="transmembrane region" description="Helical" evidence="1">
    <location>
        <begin position="175"/>
        <end position="200"/>
    </location>
</feature>
<dbReference type="InterPro" id="IPR005182">
    <property type="entry name" value="YdbS-like_PH"/>
</dbReference>
<comment type="caution">
    <text evidence="3">The sequence shown here is derived from an EMBL/GenBank/DDBJ whole genome shotgun (WGS) entry which is preliminary data.</text>
</comment>
<protein>
    <submittedName>
        <fullName evidence="3">PH domain-containing protein</fullName>
    </submittedName>
</protein>